<dbReference type="KEGG" id="aym:YM304_25920"/>
<dbReference type="Pfam" id="PF00583">
    <property type="entry name" value="Acetyltransf_1"/>
    <property type="match status" value="1"/>
</dbReference>
<sequence>MIDPLVRPIDRSDPVDLAQVEFLEGHARAALVGQRGGERWLVEHPAVGDRWAERLAEPGVDVVVAYIDDVIVGYMVAVLGSDQIVRVDQVWVTPEARECGFGDELLATVIARAQERGAIAVEGESLPGDRQTKNLYERAGIVARLITTYKSLEPPA</sequence>
<dbReference type="Proteomes" id="UP000011863">
    <property type="component" value="Chromosome"/>
</dbReference>
<dbReference type="InterPro" id="IPR016181">
    <property type="entry name" value="Acyl_CoA_acyltransferase"/>
</dbReference>
<dbReference type="GO" id="GO:0016747">
    <property type="term" value="F:acyltransferase activity, transferring groups other than amino-acyl groups"/>
    <property type="evidence" value="ECO:0007669"/>
    <property type="project" value="InterPro"/>
</dbReference>
<evidence type="ECO:0000256" key="1">
    <source>
        <dbReference type="ARBA" id="ARBA00022679"/>
    </source>
</evidence>
<reference evidence="4 5" key="1">
    <citation type="journal article" date="2013" name="Int. J. Syst. Evol. Microbiol.">
        <title>Ilumatobacter nonamiense sp. nov. and Ilumatobacter coccineum sp. nov., isolated from seashore sand.</title>
        <authorList>
            <person name="Matsumoto A."/>
            <person name="Kasai H."/>
            <person name="Matsuo Y."/>
            <person name="Shizuri Y."/>
            <person name="Ichikawa N."/>
            <person name="Fujita N."/>
            <person name="Omura S."/>
            <person name="Takahashi Y."/>
        </authorList>
    </citation>
    <scope>NUCLEOTIDE SEQUENCE [LARGE SCALE GENOMIC DNA]</scope>
    <source>
        <strain evidence="5">NBRC 103263 / KCTC 29153 / YM16-304</strain>
    </source>
</reference>
<dbReference type="OrthoDB" id="9805924at2"/>
<dbReference type="AlphaFoldDB" id="A0A6C7EFZ3"/>
<dbReference type="InterPro" id="IPR050832">
    <property type="entry name" value="Bact_Acetyltransf"/>
</dbReference>
<dbReference type="Gene3D" id="3.40.630.30">
    <property type="match status" value="1"/>
</dbReference>
<feature type="domain" description="N-acetyltransferase" evidence="3">
    <location>
        <begin position="4"/>
        <end position="156"/>
    </location>
</feature>
<dbReference type="PANTHER" id="PTHR43877">
    <property type="entry name" value="AMINOALKYLPHOSPHONATE N-ACETYLTRANSFERASE-RELATED-RELATED"/>
    <property type="match status" value="1"/>
</dbReference>
<keyword evidence="5" id="KW-1185">Reference proteome</keyword>
<evidence type="ECO:0000259" key="3">
    <source>
        <dbReference type="PROSITE" id="PS51186"/>
    </source>
</evidence>
<name>A0A6C7EFZ3_ILUCY</name>
<evidence type="ECO:0000256" key="2">
    <source>
        <dbReference type="ARBA" id="ARBA00023315"/>
    </source>
</evidence>
<dbReference type="RefSeq" id="WP_015442153.1">
    <property type="nucleotide sequence ID" value="NC_020520.1"/>
</dbReference>
<protein>
    <recommendedName>
        <fullName evidence="3">N-acetyltransferase domain-containing protein</fullName>
    </recommendedName>
</protein>
<dbReference type="PROSITE" id="PS51186">
    <property type="entry name" value="GNAT"/>
    <property type="match status" value="1"/>
</dbReference>
<evidence type="ECO:0000313" key="4">
    <source>
        <dbReference type="EMBL" id="BAN02906.1"/>
    </source>
</evidence>
<dbReference type="EMBL" id="AP012057">
    <property type="protein sequence ID" value="BAN02906.1"/>
    <property type="molecule type" value="Genomic_DNA"/>
</dbReference>
<dbReference type="SUPFAM" id="SSF55729">
    <property type="entry name" value="Acyl-CoA N-acyltransferases (Nat)"/>
    <property type="match status" value="1"/>
</dbReference>
<keyword evidence="2" id="KW-0012">Acyltransferase</keyword>
<dbReference type="InterPro" id="IPR000182">
    <property type="entry name" value="GNAT_dom"/>
</dbReference>
<evidence type="ECO:0000313" key="5">
    <source>
        <dbReference type="Proteomes" id="UP000011863"/>
    </source>
</evidence>
<accession>A0A6C7EFZ3</accession>
<proteinExistence type="predicted"/>
<dbReference type="CDD" id="cd04301">
    <property type="entry name" value="NAT_SF"/>
    <property type="match status" value="1"/>
</dbReference>
<gene>
    <name evidence="4" type="ORF">YM304_25920</name>
</gene>
<organism evidence="4 5">
    <name type="scientific">Ilumatobacter coccineus (strain NBRC 103263 / KCTC 29153 / YM16-304)</name>
    <dbReference type="NCBI Taxonomy" id="1313172"/>
    <lineage>
        <taxon>Bacteria</taxon>
        <taxon>Bacillati</taxon>
        <taxon>Actinomycetota</taxon>
        <taxon>Acidimicrobiia</taxon>
        <taxon>Acidimicrobiales</taxon>
        <taxon>Ilumatobacteraceae</taxon>
        <taxon>Ilumatobacter</taxon>
    </lineage>
</organism>
<keyword evidence="1" id="KW-0808">Transferase</keyword>